<reference evidence="1" key="2">
    <citation type="journal article" date="2015" name="Data Brief">
        <title>Shoot transcriptome of the giant reed, Arundo donax.</title>
        <authorList>
            <person name="Barrero R.A."/>
            <person name="Guerrero F.D."/>
            <person name="Moolhuijzen P."/>
            <person name="Goolsby J.A."/>
            <person name="Tidwell J."/>
            <person name="Bellgard S.E."/>
            <person name="Bellgard M.I."/>
        </authorList>
    </citation>
    <scope>NUCLEOTIDE SEQUENCE</scope>
    <source>
        <tissue evidence="1">Shoot tissue taken approximately 20 cm above the soil surface</tissue>
    </source>
</reference>
<protein>
    <submittedName>
        <fullName evidence="1">Uncharacterized protein</fullName>
    </submittedName>
</protein>
<reference evidence="1" key="1">
    <citation type="submission" date="2014-09" db="EMBL/GenBank/DDBJ databases">
        <authorList>
            <person name="Magalhaes I.L.F."/>
            <person name="Oliveira U."/>
            <person name="Santos F.R."/>
            <person name="Vidigal T.H.D.A."/>
            <person name="Brescovit A.D."/>
            <person name="Santos A.J."/>
        </authorList>
    </citation>
    <scope>NUCLEOTIDE SEQUENCE</scope>
    <source>
        <tissue evidence="1">Shoot tissue taken approximately 20 cm above the soil surface</tissue>
    </source>
</reference>
<accession>A0A0A9B906</accession>
<dbReference type="AlphaFoldDB" id="A0A0A9B906"/>
<dbReference type="EMBL" id="GBRH01242108">
    <property type="protein sequence ID" value="JAD55787.1"/>
    <property type="molecule type" value="Transcribed_RNA"/>
</dbReference>
<sequence length="40" mass="4410">MALTSLTSQPAQACLSYRIGQPCKHSALYSVQFHNDMSSH</sequence>
<evidence type="ECO:0000313" key="1">
    <source>
        <dbReference type="EMBL" id="JAD55787.1"/>
    </source>
</evidence>
<proteinExistence type="predicted"/>
<organism evidence="1">
    <name type="scientific">Arundo donax</name>
    <name type="common">Giant reed</name>
    <name type="synonym">Donax arundinaceus</name>
    <dbReference type="NCBI Taxonomy" id="35708"/>
    <lineage>
        <taxon>Eukaryota</taxon>
        <taxon>Viridiplantae</taxon>
        <taxon>Streptophyta</taxon>
        <taxon>Embryophyta</taxon>
        <taxon>Tracheophyta</taxon>
        <taxon>Spermatophyta</taxon>
        <taxon>Magnoliopsida</taxon>
        <taxon>Liliopsida</taxon>
        <taxon>Poales</taxon>
        <taxon>Poaceae</taxon>
        <taxon>PACMAD clade</taxon>
        <taxon>Arundinoideae</taxon>
        <taxon>Arundineae</taxon>
        <taxon>Arundo</taxon>
    </lineage>
</organism>
<name>A0A0A9B906_ARUDO</name>